<evidence type="ECO:0000256" key="1">
    <source>
        <dbReference type="PROSITE-ProRule" id="PRU00339"/>
    </source>
</evidence>
<dbReference type="SMART" id="SM00671">
    <property type="entry name" value="SEL1"/>
    <property type="match status" value="11"/>
</dbReference>
<dbReference type="SUPFAM" id="SSF81901">
    <property type="entry name" value="HCP-like"/>
    <property type="match status" value="3"/>
</dbReference>
<dbReference type="PANTHER" id="PTHR11102:SF160">
    <property type="entry name" value="ERAD-ASSOCIATED E3 UBIQUITIN-PROTEIN LIGASE COMPONENT HRD3"/>
    <property type="match status" value="1"/>
</dbReference>
<dbReference type="InterPro" id="IPR011990">
    <property type="entry name" value="TPR-like_helical_dom_sf"/>
</dbReference>
<dbReference type="EMBL" id="MK072243">
    <property type="protein sequence ID" value="AYV80405.1"/>
    <property type="molecule type" value="Genomic_DNA"/>
</dbReference>
<proteinExistence type="predicted"/>
<sequence>MLDELRTLIEKCMHGPYEKEKILNNKHIVKNMIKLSIGDRKKLLIFLREKSDNGFVAKLMGNFYRDDDHLESYSWFVKSAEMGDSMAMYNVGRHYCDGTAVKEDYSKAIEWFLKAVEKKNSTAMYCIGRLYYCGHVGEINYKEAVDWYMKAALLGKISAILALAEMYCKGIHFEKSYKEGLVWYLKAADLGETYAMDILGDIYGGLRWKDFPKNEEEAMKWYLKSANLGSRASMRVLGDRYSCGNGVRQDYKEALVWYKKSDDVEQDDYVMLNIGDHYHWGMGVSKNETEAMSWYMRSAMLDNGTAMTRIADFYYFRYGVERDHKEALKWYNKAALQGNGFAMNSIGYMYFFGEGCELNKKEALMWFRKAFSHGYADASLEIARYYKYEGENIKPDYKEMINSYQKGAELNSAKAMMELGNLYREGREGDVEKDEKLALKWYHDAVEGEPFDALTKIADVYLEQGNIDQAIKYYARARQKTKDVTASDKLKVKIRELVRKIKVDIFNEWITLVDENEKLKTEVMYQPDGDGFLKAQRNFIAVSKS</sequence>
<reference evidence="2" key="1">
    <citation type="submission" date="2018-10" db="EMBL/GenBank/DDBJ databases">
        <title>Hidden diversity of soil giant viruses.</title>
        <authorList>
            <person name="Schulz F."/>
            <person name="Alteio L."/>
            <person name="Goudeau D."/>
            <person name="Ryan E.M."/>
            <person name="Malmstrom R.R."/>
            <person name="Blanchard J."/>
            <person name="Woyke T."/>
        </authorList>
    </citation>
    <scope>NUCLEOTIDE SEQUENCE</scope>
    <source>
        <strain evidence="2">HAV1</strain>
    </source>
</reference>
<accession>A0A3G4ZZP8</accession>
<name>A0A3G4ZZP8_9VIRU</name>
<gene>
    <name evidence="2" type="ORF">Harvfovirus1_30</name>
</gene>
<protein>
    <submittedName>
        <fullName evidence="2">Uncharacterized protein</fullName>
    </submittedName>
</protein>
<feature type="repeat" description="TPR" evidence="1">
    <location>
        <begin position="451"/>
        <end position="484"/>
    </location>
</feature>
<dbReference type="InterPro" id="IPR050767">
    <property type="entry name" value="Sel1_AlgK"/>
</dbReference>
<dbReference type="PANTHER" id="PTHR11102">
    <property type="entry name" value="SEL-1-LIKE PROTEIN"/>
    <property type="match status" value="1"/>
</dbReference>
<keyword evidence="1" id="KW-0802">TPR repeat</keyword>
<dbReference type="InterPro" id="IPR019734">
    <property type="entry name" value="TPR_rpt"/>
</dbReference>
<dbReference type="Pfam" id="PF08238">
    <property type="entry name" value="Sel1"/>
    <property type="match status" value="12"/>
</dbReference>
<organism evidence="2">
    <name type="scientific">Harvfovirus sp</name>
    <dbReference type="NCBI Taxonomy" id="2487768"/>
    <lineage>
        <taxon>Viruses</taxon>
        <taxon>Varidnaviria</taxon>
        <taxon>Bamfordvirae</taxon>
        <taxon>Nucleocytoviricota</taxon>
        <taxon>Megaviricetes</taxon>
        <taxon>Imitervirales</taxon>
        <taxon>Mimiviridae</taxon>
        <taxon>Klosneuvirinae</taxon>
    </lineage>
</organism>
<evidence type="ECO:0000313" key="2">
    <source>
        <dbReference type="EMBL" id="AYV80405.1"/>
    </source>
</evidence>
<dbReference type="PROSITE" id="PS50005">
    <property type="entry name" value="TPR"/>
    <property type="match status" value="1"/>
</dbReference>
<dbReference type="InterPro" id="IPR006597">
    <property type="entry name" value="Sel1-like"/>
</dbReference>
<dbReference type="Gene3D" id="1.25.40.10">
    <property type="entry name" value="Tetratricopeptide repeat domain"/>
    <property type="match status" value="2"/>
</dbReference>